<protein>
    <submittedName>
        <fullName evidence="1">Uncharacterized protein</fullName>
    </submittedName>
</protein>
<evidence type="ECO:0000313" key="2">
    <source>
        <dbReference type="Proteomes" id="UP000248555"/>
    </source>
</evidence>
<dbReference type="Proteomes" id="UP000248555">
    <property type="component" value="Unassembled WGS sequence"/>
</dbReference>
<keyword evidence="2" id="KW-1185">Reference proteome</keyword>
<proteinExistence type="predicted"/>
<comment type="caution">
    <text evidence="1">The sequence shown here is derived from an EMBL/GenBank/DDBJ whole genome shotgun (WGS) entry which is preliminary data.</text>
</comment>
<name>A0A327XYN6_9BACL</name>
<reference evidence="1 2" key="1">
    <citation type="submission" date="2018-06" db="EMBL/GenBank/DDBJ databases">
        <title>Genomic Encyclopedia of Type Strains, Phase III (KMG-III): the genomes of soil and plant-associated and newly described type strains.</title>
        <authorList>
            <person name="Whitman W."/>
        </authorList>
    </citation>
    <scope>NUCLEOTIDE SEQUENCE [LARGE SCALE GENOMIC DNA]</scope>
    <source>
        <strain evidence="1 2">CGMCC 1.8979</strain>
    </source>
</reference>
<feature type="non-terminal residue" evidence="1">
    <location>
        <position position="1"/>
    </location>
</feature>
<accession>A0A327XYN6</accession>
<dbReference type="AlphaFoldDB" id="A0A327XYN6"/>
<gene>
    <name evidence="1" type="ORF">B0I26_1341</name>
</gene>
<organism evidence="1 2">
    <name type="scientific">Paranoxybacillus vitaminiphilus</name>
    <dbReference type="NCBI Taxonomy" id="581036"/>
    <lineage>
        <taxon>Bacteria</taxon>
        <taxon>Bacillati</taxon>
        <taxon>Bacillota</taxon>
        <taxon>Bacilli</taxon>
        <taxon>Bacillales</taxon>
        <taxon>Anoxybacillaceae</taxon>
        <taxon>Paranoxybacillus</taxon>
    </lineage>
</organism>
<sequence length="55" mass="6440">HHELQRYQNRLHPAIQLDAYYGKDPSVWNNDMPFVLKIDDYLTCSPRSLPPLSEG</sequence>
<dbReference type="EMBL" id="QLMH01000034">
    <property type="protein sequence ID" value="RAK14098.1"/>
    <property type="molecule type" value="Genomic_DNA"/>
</dbReference>
<evidence type="ECO:0000313" key="1">
    <source>
        <dbReference type="EMBL" id="RAK14098.1"/>
    </source>
</evidence>